<accession>A0ABR1U3W1</accession>
<dbReference type="SUPFAM" id="SSF46785">
    <property type="entry name" value="Winged helix' DNA-binding domain"/>
    <property type="match status" value="1"/>
</dbReference>
<dbReference type="PROSITE" id="PS51683">
    <property type="entry name" value="SAM_OMT_II"/>
    <property type="match status" value="1"/>
</dbReference>
<protein>
    <submittedName>
        <fullName evidence="5">Sterigmatocystin 8-O-methyltransferase</fullName>
    </submittedName>
</protein>
<evidence type="ECO:0000256" key="1">
    <source>
        <dbReference type="ARBA" id="ARBA00022603"/>
    </source>
</evidence>
<dbReference type="Gene3D" id="1.10.10.10">
    <property type="entry name" value="Winged helix-like DNA-binding domain superfamily/Winged helix DNA-binding domain"/>
    <property type="match status" value="1"/>
</dbReference>
<dbReference type="EMBL" id="JAQQWM010000008">
    <property type="protein sequence ID" value="KAK8053543.1"/>
    <property type="molecule type" value="Genomic_DNA"/>
</dbReference>
<organism evidence="5 6">
    <name type="scientific">Apiospora saccharicola</name>
    <dbReference type="NCBI Taxonomy" id="335842"/>
    <lineage>
        <taxon>Eukaryota</taxon>
        <taxon>Fungi</taxon>
        <taxon>Dikarya</taxon>
        <taxon>Ascomycota</taxon>
        <taxon>Pezizomycotina</taxon>
        <taxon>Sordariomycetes</taxon>
        <taxon>Xylariomycetidae</taxon>
        <taxon>Amphisphaeriales</taxon>
        <taxon>Apiosporaceae</taxon>
        <taxon>Apiospora</taxon>
    </lineage>
</organism>
<dbReference type="Gene3D" id="3.40.50.150">
    <property type="entry name" value="Vaccinia Virus protein VP39"/>
    <property type="match status" value="1"/>
</dbReference>
<dbReference type="PANTHER" id="PTHR43712:SF19">
    <property type="entry name" value="DUAL O-METHYLTRANSFERASE_FAD-DEPENDENT MONOOXYGENASE ELCB"/>
    <property type="match status" value="1"/>
</dbReference>
<keyword evidence="3" id="KW-0949">S-adenosyl-L-methionine</keyword>
<proteinExistence type="predicted"/>
<dbReference type="Pfam" id="PF00891">
    <property type="entry name" value="Methyltransf_2"/>
    <property type="match status" value="1"/>
</dbReference>
<comment type="caution">
    <text evidence="5">The sequence shown here is derived from an EMBL/GenBank/DDBJ whole genome shotgun (WGS) entry which is preliminary data.</text>
</comment>
<gene>
    <name evidence="5" type="ORF">PG996_012844</name>
</gene>
<keyword evidence="2" id="KW-0808">Transferase</keyword>
<name>A0ABR1U3W1_9PEZI</name>
<evidence type="ECO:0000256" key="2">
    <source>
        <dbReference type="ARBA" id="ARBA00022679"/>
    </source>
</evidence>
<dbReference type="InterPro" id="IPR036390">
    <property type="entry name" value="WH_DNA-bd_sf"/>
</dbReference>
<keyword evidence="1" id="KW-0489">Methyltransferase</keyword>
<evidence type="ECO:0000313" key="5">
    <source>
        <dbReference type="EMBL" id="KAK8053543.1"/>
    </source>
</evidence>
<evidence type="ECO:0000256" key="3">
    <source>
        <dbReference type="ARBA" id="ARBA00022691"/>
    </source>
</evidence>
<evidence type="ECO:0000313" key="6">
    <source>
        <dbReference type="Proteomes" id="UP001446871"/>
    </source>
</evidence>
<evidence type="ECO:0000259" key="4">
    <source>
        <dbReference type="Pfam" id="PF00891"/>
    </source>
</evidence>
<feature type="domain" description="O-methyltransferase C-terminal" evidence="4">
    <location>
        <begin position="193"/>
        <end position="402"/>
    </location>
</feature>
<dbReference type="InterPro" id="IPR029063">
    <property type="entry name" value="SAM-dependent_MTases_sf"/>
</dbReference>
<dbReference type="SUPFAM" id="SSF53335">
    <property type="entry name" value="S-adenosyl-L-methionine-dependent methyltransferases"/>
    <property type="match status" value="1"/>
</dbReference>
<dbReference type="PANTHER" id="PTHR43712">
    <property type="entry name" value="PUTATIVE (AFU_ORTHOLOGUE AFUA_4G14580)-RELATED"/>
    <property type="match status" value="1"/>
</dbReference>
<reference evidence="5 6" key="1">
    <citation type="submission" date="2023-01" db="EMBL/GenBank/DDBJ databases">
        <title>Analysis of 21 Apiospora genomes using comparative genomics revels a genus with tremendous synthesis potential of carbohydrate active enzymes and secondary metabolites.</title>
        <authorList>
            <person name="Sorensen T."/>
        </authorList>
    </citation>
    <scope>NUCLEOTIDE SEQUENCE [LARGE SCALE GENOMIC DNA]</scope>
    <source>
        <strain evidence="5 6">CBS 83171</strain>
    </source>
</reference>
<dbReference type="InterPro" id="IPR016461">
    <property type="entry name" value="COMT-like"/>
</dbReference>
<dbReference type="InterPro" id="IPR036388">
    <property type="entry name" value="WH-like_DNA-bd_sf"/>
</dbReference>
<sequence>MSSSASLEQLAERLLQCTREIETYQRLPESAGKPLGPVNARADVLELTHELQVRVQSPSEFLERCQMQYQTFSCLRWLLTFDIFALVPLDSSPISYADLAHAAAVPLPRLRSVTRMAMTSGLFDEPSPGLVSHSALSMALANDAALRDWSTFITNYGAPSAACLAEATRKWGDSTAKNETAFNVSEDTTLAFFDFVAQRPGMADEFSRYMRSQGRSEGTRLEHLVAGYDWSRRLGDRAHVVDVGGSTGFAAVALARAHPGFTFTVQDLPEAIESESSSSSSSSATLAGLDPQVAARLQFVAHDFFDPQPVLQGSPPVDAYLLRKILHDWPDSGARRILGRLATAIEASGRLGARIIIMDTILPPPGSTGRIQEAGLRVRDLVMAQNFNSKERELGEWEELFASVVPKLKLLGWKQPPGSVMAVLEVGLAGSS</sequence>
<dbReference type="Proteomes" id="UP001446871">
    <property type="component" value="Unassembled WGS sequence"/>
</dbReference>
<keyword evidence="6" id="KW-1185">Reference proteome</keyword>
<dbReference type="InterPro" id="IPR001077">
    <property type="entry name" value="COMT_C"/>
</dbReference>